<name>A0A2W5Y3Y1_9MICO</name>
<reference evidence="3 4" key="1">
    <citation type="submission" date="2018-06" db="EMBL/GenBank/DDBJ databases">
        <title>Whole genome sequencing of a novel hydrocarbon degrading bacterial strain, PW21 isolated from oil contaminated produced water sample.</title>
        <authorList>
            <person name="Nagkirti P."/>
            <person name="Shaikh A."/>
            <person name="Gowdaman V."/>
            <person name="Engineer A.E."/>
            <person name="Dagar S."/>
            <person name="Dhakephalkar P.K."/>
        </authorList>
    </citation>
    <scope>NUCLEOTIDE SEQUENCE [LARGE SCALE GENOMIC DNA]</scope>
    <source>
        <strain evidence="3 4">PW21</strain>
    </source>
</reference>
<evidence type="ECO:0000256" key="1">
    <source>
        <dbReference type="SAM" id="MobiDB-lite"/>
    </source>
</evidence>
<organism evidence="3 4">
    <name type="scientific">Xylanimonas oleitrophica</name>
    <dbReference type="NCBI Taxonomy" id="2607479"/>
    <lineage>
        <taxon>Bacteria</taxon>
        <taxon>Bacillati</taxon>
        <taxon>Actinomycetota</taxon>
        <taxon>Actinomycetes</taxon>
        <taxon>Micrococcales</taxon>
        <taxon>Promicromonosporaceae</taxon>
        <taxon>Xylanimonas</taxon>
    </lineage>
</organism>
<gene>
    <name evidence="3" type="ORF">DNL40_10750</name>
</gene>
<dbReference type="Pfam" id="PF14021">
    <property type="entry name" value="TNT"/>
    <property type="match status" value="1"/>
</dbReference>
<dbReference type="InterPro" id="IPR025331">
    <property type="entry name" value="TNT"/>
</dbReference>
<feature type="region of interest" description="Disordered" evidence="1">
    <location>
        <begin position="1"/>
        <end position="94"/>
    </location>
</feature>
<dbReference type="EMBL" id="QKWH01000008">
    <property type="protein sequence ID" value="PZR52594.1"/>
    <property type="molecule type" value="Genomic_DNA"/>
</dbReference>
<keyword evidence="4" id="KW-1185">Reference proteome</keyword>
<evidence type="ECO:0000259" key="2">
    <source>
        <dbReference type="Pfam" id="PF14021"/>
    </source>
</evidence>
<sequence>MAGRHGRLVAGHARHPRRLATGQRPHDARAPAACSRHRPGSARSWGPSPQRVTEPDGARHHQSHGGRMTGPIGDPRSVARPRVSDPSARPLVRRPTFSTLRAELDRRAVAQAAVVLPGDPRPASALDAPLEGALHVTWDGPGYALSTVDYGHTTVLARCPSEPVAARRLLQYLDRPLPPRVRLQPHEVDDAEGRAAPALFELRHRAAHGPLRVELPAGVLLDRVGALDGTMLFPYGTSLEARALPPMNPQAGYHPLRTVVPLAVHVQVAAPWSGQPGGGLRCTLAQEGVGVRDLVVRGLLERVSPVR</sequence>
<dbReference type="GO" id="GO:0050135">
    <property type="term" value="F:NADP+ nucleosidase activity"/>
    <property type="evidence" value="ECO:0007669"/>
    <property type="project" value="InterPro"/>
</dbReference>
<evidence type="ECO:0000313" key="3">
    <source>
        <dbReference type="EMBL" id="PZR52594.1"/>
    </source>
</evidence>
<proteinExistence type="predicted"/>
<dbReference type="Proteomes" id="UP000248783">
    <property type="component" value="Unassembled WGS sequence"/>
</dbReference>
<comment type="caution">
    <text evidence="3">The sequence shown here is derived from an EMBL/GenBank/DDBJ whole genome shotgun (WGS) entry which is preliminary data.</text>
</comment>
<dbReference type="AlphaFoldDB" id="A0A2W5Y3Y1"/>
<protein>
    <recommendedName>
        <fullName evidence="2">TNT domain-containing protein</fullName>
    </recommendedName>
</protein>
<accession>A0A2W5Y3Y1</accession>
<feature type="domain" description="TNT" evidence="2">
    <location>
        <begin position="214"/>
        <end position="303"/>
    </location>
</feature>
<evidence type="ECO:0000313" key="4">
    <source>
        <dbReference type="Proteomes" id="UP000248783"/>
    </source>
</evidence>
<feature type="compositionally biased region" description="Basic residues" evidence="1">
    <location>
        <begin position="1"/>
        <end position="18"/>
    </location>
</feature>